<name>A0AB39XXU0_9ACTN</name>
<sequence length="178" mass="19473">MTKPLTPDHVPALNQLLALRMHWLTENSLPLRGESSNLMQLVRLPEPGMVPVGMWDGKRLVAALAVQSAAPMAGWTLDERQEPSWVLSLAHTLPREPGVGAILVSGLCDYAARKSDPPVWIRCAVRPSALAKYLEEACGWIKVREVSSPYGDSHHLLQRPPRLAEHATLTVRAEGGPA</sequence>
<dbReference type="RefSeq" id="WP_369776315.1">
    <property type="nucleotide sequence ID" value="NZ_CP165727.1"/>
</dbReference>
<dbReference type="EMBL" id="CP165727">
    <property type="protein sequence ID" value="XDV61542.1"/>
    <property type="molecule type" value="Genomic_DNA"/>
</dbReference>
<organism evidence="1">
    <name type="scientific">Streptomyces sp. R33</name>
    <dbReference type="NCBI Taxonomy" id="3238629"/>
    <lineage>
        <taxon>Bacteria</taxon>
        <taxon>Bacillati</taxon>
        <taxon>Actinomycetota</taxon>
        <taxon>Actinomycetes</taxon>
        <taxon>Kitasatosporales</taxon>
        <taxon>Streptomycetaceae</taxon>
        <taxon>Streptomyces</taxon>
    </lineage>
</organism>
<reference evidence="1" key="1">
    <citation type="submission" date="2024-08" db="EMBL/GenBank/DDBJ databases">
        <authorList>
            <person name="Yu S.T."/>
        </authorList>
    </citation>
    <scope>NUCLEOTIDE SEQUENCE</scope>
    <source>
        <strain evidence="1">R33</strain>
    </source>
</reference>
<evidence type="ECO:0008006" key="2">
    <source>
        <dbReference type="Google" id="ProtNLM"/>
    </source>
</evidence>
<proteinExistence type="predicted"/>
<dbReference type="AlphaFoldDB" id="A0AB39XXU0"/>
<gene>
    <name evidence="1" type="ORF">AB5J51_00295</name>
</gene>
<accession>A0AB39XXU0</accession>
<evidence type="ECO:0000313" key="1">
    <source>
        <dbReference type="EMBL" id="XDV61542.1"/>
    </source>
</evidence>
<protein>
    <recommendedName>
        <fullName evidence="2">N-acetyltransferase domain-containing protein</fullName>
    </recommendedName>
</protein>